<comment type="similarity">
    <text evidence="1">Belongs to the ABC transporter superfamily.</text>
</comment>
<keyword evidence="4 6" id="KW-0067">ATP-binding</keyword>
<dbReference type="GO" id="GO:0016020">
    <property type="term" value="C:membrane"/>
    <property type="evidence" value="ECO:0007669"/>
    <property type="project" value="InterPro"/>
</dbReference>
<dbReference type="InterPro" id="IPR017871">
    <property type="entry name" value="ABC_transporter-like_CS"/>
</dbReference>
<dbReference type="InterPro" id="IPR003439">
    <property type="entry name" value="ABC_transporter-like_ATP-bd"/>
</dbReference>
<proteinExistence type="inferred from homology"/>
<evidence type="ECO:0000259" key="5">
    <source>
        <dbReference type="PROSITE" id="PS50893"/>
    </source>
</evidence>
<accession>A0A315ZDT7</accession>
<dbReference type="SMART" id="SM00382">
    <property type="entry name" value="AAA"/>
    <property type="match status" value="1"/>
</dbReference>
<reference evidence="6 7" key="1">
    <citation type="submission" date="2018-03" db="EMBL/GenBank/DDBJ databases">
        <title>Genomic Encyclopedia of Archaeal and Bacterial Type Strains, Phase II (KMG-II): from individual species to whole genera.</title>
        <authorList>
            <person name="Goeker M."/>
        </authorList>
    </citation>
    <scope>NUCLEOTIDE SEQUENCE [LARGE SCALE GENOMIC DNA]</scope>
    <source>
        <strain evidence="6 7">DSM 28229</strain>
    </source>
</reference>
<keyword evidence="2" id="KW-0813">Transport</keyword>
<gene>
    <name evidence="6" type="ORF">BC781_102862</name>
</gene>
<dbReference type="Proteomes" id="UP000245535">
    <property type="component" value="Unassembled WGS sequence"/>
</dbReference>
<comment type="caution">
    <text evidence="6">The sequence shown here is derived from an EMBL/GenBank/DDBJ whole genome shotgun (WGS) entry which is preliminary data.</text>
</comment>
<dbReference type="InterPro" id="IPR015860">
    <property type="entry name" value="ABC_transpr_TagH-like"/>
</dbReference>
<dbReference type="OrthoDB" id="9785229at2"/>
<evidence type="ECO:0000313" key="6">
    <source>
        <dbReference type="EMBL" id="PWJ43313.1"/>
    </source>
</evidence>
<dbReference type="PANTHER" id="PTHR46743">
    <property type="entry name" value="TEICHOIC ACIDS EXPORT ATP-BINDING PROTEIN TAGH"/>
    <property type="match status" value="1"/>
</dbReference>
<dbReference type="GO" id="GO:0005524">
    <property type="term" value="F:ATP binding"/>
    <property type="evidence" value="ECO:0007669"/>
    <property type="project" value="UniProtKB-KW"/>
</dbReference>
<dbReference type="CDD" id="cd03220">
    <property type="entry name" value="ABC_KpsT_Wzt"/>
    <property type="match status" value="1"/>
</dbReference>
<keyword evidence="3" id="KW-0547">Nucleotide-binding</keyword>
<keyword evidence="7" id="KW-1185">Reference proteome</keyword>
<dbReference type="InterPro" id="IPR003593">
    <property type="entry name" value="AAA+_ATPase"/>
</dbReference>
<evidence type="ECO:0000256" key="2">
    <source>
        <dbReference type="ARBA" id="ARBA00022448"/>
    </source>
</evidence>
<evidence type="ECO:0000256" key="3">
    <source>
        <dbReference type="ARBA" id="ARBA00022741"/>
    </source>
</evidence>
<dbReference type="RefSeq" id="WP_109617760.1">
    <property type="nucleotide sequence ID" value="NZ_QGDO01000002.1"/>
</dbReference>
<name>A0A315ZDT7_SEDFL</name>
<dbReference type="PANTHER" id="PTHR46743:SF2">
    <property type="entry name" value="TEICHOIC ACIDS EXPORT ATP-BINDING PROTEIN TAGH"/>
    <property type="match status" value="1"/>
</dbReference>
<dbReference type="EMBL" id="QGDO01000002">
    <property type="protein sequence ID" value="PWJ43313.1"/>
    <property type="molecule type" value="Genomic_DNA"/>
</dbReference>
<dbReference type="InterPro" id="IPR027417">
    <property type="entry name" value="P-loop_NTPase"/>
</dbReference>
<feature type="domain" description="ABC transporter" evidence="5">
    <location>
        <begin position="45"/>
        <end position="269"/>
    </location>
</feature>
<dbReference type="GO" id="GO:0016887">
    <property type="term" value="F:ATP hydrolysis activity"/>
    <property type="evidence" value="ECO:0007669"/>
    <property type="project" value="InterPro"/>
</dbReference>
<dbReference type="GO" id="GO:0140359">
    <property type="term" value="F:ABC-type transporter activity"/>
    <property type="evidence" value="ECO:0007669"/>
    <property type="project" value="InterPro"/>
</dbReference>
<evidence type="ECO:0000313" key="7">
    <source>
        <dbReference type="Proteomes" id="UP000245535"/>
    </source>
</evidence>
<dbReference type="PROSITE" id="PS00211">
    <property type="entry name" value="ABC_TRANSPORTER_1"/>
    <property type="match status" value="1"/>
</dbReference>
<evidence type="ECO:0000256" key="4">
    <source>
        <dbReference type="ARBA" id="ARBA00022840"/>
    </source>
</evidence>
<dbReference type="Gene3D" id="3.40.50.300">
    <property type="entry name" value="P-loop containing nucleotide triphosphate hydrolases"/>
    <property type="match status" value="1"/>
</dbReference>
<dbReference type="AlphaFoldDB" id="A0A315ZDT7"/>
<protein>
    <submittedName>
        <fullName evidence="6">Lipopolysaccharide transport system ATP-binding protein</fullName>
    </submittedName>
</protein>
<sequence length="406" mass="45128">MIEDQLHVDQNTTTLDREVLVKVEGVSKKFCRSLKKSLWYGVKDIASEIVGKDKTQELRADEFWAVNDVSFELRRGDCLGLIGHNGAGKSTLLKMLNGLIKPDKGTITMKGRIGALIELGAGFNPILTGRENIYNNAAVLGFSKEEVDAKLEDIIEFAEIRDFIDTPVQNYSSGMKVRLGFAVAAQMEPDVLIIDEVLAVGDVGFRLKCISKISELIRRTCVIFVSHSMTQISRVSTGTMLLERGRVKFLGEISMGIQKYYELFSNENRLELGVGGATIYGSDVAVSYSKNMSAELRISIELKLNISNKAYLWLMLWDQELKPVADIYAGQNGICLRDTLESQCIEVNCPNINLASGKYMLSAIIVDGFGRVLKRVDNMQAVIISTNVHTQAVINYMLDSNQITFK</sequence>
<evidence type="ECO:0000256" key="1">
    <source>
        <dbReference type="ARBA" id="ARBA00005417"/>
    </source>
</evidence>
<organism evidence="6 7">
    <name type="scientific">Sediminitomix flava</name>
    <dbReference type="NCBI Taxonomy" id="379075"/>
    <lineage>
        <taxon>Bacteria</taxon>
        <taxon>Pseudomonadati</taxon>
        <taxon>Bacteroidota</taxon>
        <taxon>Cytophagia</taxon>
        <taxon>Cytophagales</taxon>
        <taxon>Flammeovirgaceae</taxon>
        <taxon>Sediminitomix</taxon>
    </lineage>
</organism>
<dbReference type="SUPFAM" id="SSF52540">
    <property type="entry name" value="P-loop containing nucleoside triphosphate hydrolases"/>
    <property type="match status" value="1"/>
</dbReference>
<dbReference type="Pfam" id="PF00005">
    <property type="entry name" value="ABC_tran"/>
    <property type="match status" value="1"/>
</dbReference>
<dbReference type="PROSITE" id="PS50893">
    <property type="entry name" value="ABC_TRANSPORTER_2"/>
    <property type="match status" value="1"/>
</dbReference>
<dbReference type="InterPro" id="IPR050683">
    <property type="entry name" value="Bact_Polysacc_Export_ATP-bd"/>
</dbReference>